<keyword evidence="2" id="KW-1185">Reference proteome</keyword>
<sequence>MDDTTEENSQKVSRGLCNLPSGSTLISDPEEEVFLLYTSLAAKNVQDSSHAFRGLGYLDSHRDILTLEFTVQIPGSRPDAGQSRTRRKAIKKKIEEKTIEVQLAQDKTALHSRKGDTGSVLWRASMEFTQLILQQYHSRSPESLLDVAKLADAHILELGAGTGLLSILLSPLVRHYTVTDIDALIPLISKNLVLNSLLRDKGSGHFTGDTITVEALDWIALHKAPASSRRTLFPYAPIDLLLVVDCIYHPSLLPALVETIDYLATPNYTAVLVVVELRAEDVVRDFLELWSGAGEGCWEIWHAQNVMDGPYAVWLGWKKLPNK</sequence>
<dbReference type="GO" id="GO:0005829">
    <property type="term" value="C:cytosol"/>
    <property type="evidence" value="ECO:0007669"/>
    <property type="project" value="TreeGrafter"/>
</dbReference>
<name>A0A2R6QEF8_9APHY</name>
<dbReference type="OrthoDB" id="2529286at2759"/>
<accession>A0A2R6QEF8</accession>
<dbReference type="InterPro" id="IPR019410">
    <property type="entry name" value="Methyltransf_16"/>
</dbReference>
<dbReference type="GO" id="GO:0032991">
    <property type="term" value="C:protein-containing complex"/>
    <property type="evidence" value="ECO:0007669"/>
    <property type="project" value="TreeGrafter"/>
</dbReference>
<reference evidence="1 2" key="1">
    <citation type="submission" date="2018-02" db="EMBL/GenBank/DDBJ databases">
        <title>Genome sequence of the basidiomycete white-rot fungus Phlebia centrifuga.</title>
        <authorList>
            <person name="Granchi Z."/>
            <person name="Peng M."/>
            <person name="de Vries R.P."/>
            <person name="Hilden K."/>
            <person name="Makela M.R."/>
            <person name="Grigoriev I."/>
            <person name="Riley R."/>
        </authorList>
    </citation>
    <scope>NUCLEOTIDE SEQUENCE [LARGE SCALE GENOMIC DNA]</scope>
    <source>
        <strain evidence="1 2">FBCC195</strain>
    </source>
</reference>
<dbReference type="STRING" id="98765.A0A2R6QEF8"/>
<evidence type="ECO:0000313" key="1">
    <source>
        <dbReference type="EMBL" id="PSS06525.1"/>
    </source>
</evidence>
<proteinExistence type="predicted"/>
<dbReference type="GO" id="GO:0008757">
    <property type="term" value="F:S-adenosylmethionine-dependent methyltransferase activity"/>
    <property type="evidence" value="ECO:0007669"/>
    <property type="project" value="UniProtKB-ARBA"/>
</dbReference>
<dbReference type="Proteomes" id="UP000186601">
    <property type="component" value="Unassembled WGS sequence"/>
</dbReference>
<dbReference type="InterPro" id="IPR029063">
    <property type="entry name" value="SAM-dependent_MTases_sf"/>
</dbReference>
<evidence type="ECO:0000313" key="2">
    <source>
        <dbReference type="Proteomes" id="UP000186601"/>
    </source>
</evidence>
<protein>
    <submittedName>
        <fullName evidence="1">Uncharacterized protein</fullName>
    </submittedName>
</protein>
<dbReference type="EMBL" id="MLYV02000363">
    <property type="protein sequence ID" value="PSS06525.1"/>
    <property type="molecule type" value="Genomic_DNA"/>
</dbReference>
<gene>
    <name evidence="1" type="ORF">PHLCEN_2v3692</name>
</gene>
<dbReference type="PANTHER" id="PTHR14614:SF109">
    <property type="entry name" value="RIBOSOMAL LYSINE N-METHYLTRANSFERASE 5"/>
    <property type="match status" value="1"/>
</dbReference>
<dbReference type="Gene3D" id="3.40.50.150">
    <property type="entry name" value="Vaccinia Virus protein VP39"/>
    <property type="match status" value="1"/>
</dbReference>
<dbReference type="SUPFAM" id="SSF53335">
    <property type="entry name" value="S-adenosyl-L-methionine-dependent methyltransferases"/>
    <property type="match status" value="1"/>
</dbReference>
<dbReference type="Pfam" id="PF10294">
    <property type="entry name" value="Methyltransf_16"/>
    <property type="match status" value="1"/>
</dbReference>
<dbReference type="AlphaFoldDB" id="A0A2R6QEF8"/>
<comment type="caution">
    <text evidence="1">The sequence shown here is derived from an EMBL/GenBank/DDBJ whole genome shotgun (WGS) entry which is preliminary data.</text>
</comment>
<organism evidence="1 2">
    <name type="scientific">Hermanssonia centrifuga</name>
    <dbReference type="NCBI Taxonomy" id="98765"/>
    <lineage>
        <taxon>Eukaryota</taxon>
        <taxon>Fungi</taxon>
        <taxon>Dikarya</taxon>
        <taxon>Basidiomycota</taxon>
        <taxon>Agaricomycotina</taxon>
        <taxon>Agaricomycetes</taxon>
        <taxon>Polyporales</taxon>
        <taxon>Meruliaceae</taxon>
        <taxon>Hermanssonia</taxon>
    </lineage>
</organism>
<dbReference type="PANTHER" id="PTHR14614">
    <property type="entry name" value="HEPATOCELLULAR CARCINOMA-ASSOCIATED ANTIGEN"/>
    <property type="match status" value="1"/>
</dbReference>